<feature type="transmembrane region" description="Helical" evidence="1">
    <location>
        <begin position="96"/>
        <end position="115"/>
    </location>
</feature>
<dbReference type="eggNOG" id="ENOG50330YV">
    <property type="taxonomic scope" value="Bacteria"/>
</dbReference>
<proteinExistence type="predicted"/>
<dbReference type="HOGENOM" id="CLU_113746_0_0_3"/>
<keyword evidence="1" id="KW-0812">Transmembrane</keyword>
<organism evidence="2 3">
    <name type="scientific">Cyanobacterium stanieri (strain ATCC 29140 / PCC 7202)</name>
    <dbReference type="NCBI Taxonomy" id="292563"/>
    <lineage>
        <taxon>Bacteria</taxon>
        <taxon>Bacillati</taxon>
        <taxon>Cyanobacteriota</taxon>
        <taxon>Cyanophyceae</taxon>
        <taxon>Oscillatoriophycideae</taxon>
        <taxon>Chroococcales</taxon>
        <taxon>Geminocystaceae</taxon>
        <taxon>Cyanobacterium</taxon>
    </lineage>
</organism>
<accession>K9YK08</accession>
<keyword evidence="1" id="KW-1133">Transmembrane helix</keyword>
<dbReference type="EMBL" id="CP003940">
    <property type="protein sequence ID" value="AFZ47286.1"/>
    <property type="molecule type" value="Genomic_DNA"/>
</dbReference>
<name>K9YK08_CYASC</name>
<evidence type="ECO:0000313" key="3">
    <source>
        <dbReference type="Proteomes" id="UP000010483"/>
    </source>
</evidence>
<reference evidence="3" key="1">
    <citation type="journal article" date="2013" name="Proc. Natl. Acad. Sci. U.S.A.">
        <title>Improving the coverage of the cyanobacterial phylum using diversity-driven genome sequencing.</title>
        <authorList>
            <person name="Shih P.M."/>
            <person name="Wu D."/>
            <person name="Latifi A."/>
            <person name="Axen S.D."/>
            <person name="Fewer D.P."/>
            <person name="Talla E."/>
            <person name="Calteau A."/>
            <person name="Cai F."/>
            <person name="Tandeau de Marsac N."/>
            <person name="Rippka R."/>
            <person name="Herdman M."/>
            <person name="Sivonen K."/>
            <person name="Coursin T."/>
            <person name="Laurent T."/>
            <person name="Goodwin L."/>
            <person name="Nolan M."/>
            <person name="Davenport K.W."/>
            <person name="Han C.S."/>
            <person name="Rubin E.M."/>
            <person name="Eisen J.A."/>
            <person name="Woyke T."/>
            <person name="Gugger M."/>
            <person name="Kerfeld C.A."/>
        </authorList>
    </citation>
    <scope>NUCLEOTIDE SEQUENCE [LARGE SCALE GENOMIC DNA]</scope>
    <source>
        <strain evidence="3">ATCC 29140 / PCC 7202</strain>
    </source>
</reference>
<feature type="transmembrane region" description="Helical" evidence="1">
    <location>
        <begin position="159"/>
        <end position="178"/>
    </location>
</feature>
<feature type="transmembrane region" description="Helical" evidence="1">
    <location>
        <begin position="135"/>
        <end position="153"/>
    </location>
</feature>
<dbReference type="STRING" id="292563.Cyast_1321"/>
<keyword evidence="1" id="KW-0472">Membrane</keyword>
<sequence length="188" mass="21978">MQVLLIKVTIFFLFFPAFSGLAIRLFEGRDLSYRLLCLGLMLFCMEQCRMAIVDLTDYFLAKTQCNNYRLSFYFNVLWITIALELVGFYYCFFALNLGSIIVLLSQVWFNSFARIKITTKNNQINIIPWGIKKRIGELLGAFLGITLVTLWTINFYPLLMGFFMLSMMVIFMILKYILPWFKTTFGNG</sequence>
<evidence type="ECO:0000256" key="1">
    <source>
        <dbReference type="SAM" id="Phobius"/>
    </source>
</evidence>
<dbReference type="KEGG" id="csn:Cyast_1321"/>
<evidence type="ECO:0000313" key="2">
    <source>
        <dbReference type="EMBL" id="AFZ47286.1"/>
    </source>
</evidence>
<dbReference type="Proteomes" id="UP000010483">
    <property type="component" value="Chromosome"/>
</dbReference>
<feature type="transmembrane region" description="Helical" evidence="1">
    <location>
        <begin position="72"/>
        <end position="90"/>
    </location>
</feature>
<dbReference type="BioCyc" id="CSTA292563:G1353-1334-MONOMER"/>
<gene>
    <name evidence="2" type="ordered locus">Cyast_1321</name>
</gene>
<protein>
    <submittedName>
        <fullName evidence="2">Uncharacterized protein</fullName>
    </submittedName>
</protein>
<dbReference type="AlphaFoldDB" id="K9YK08"/>
<keyword evidence="3" id="KW-1185">Reference proteome</keyword>